<dbReference type="InterPro" id="IPR004843">
    <property type="entry name" value="Calcineurin-like_PHP"/>
</dbReference>
<evidence type="ECO:0000256" key="4">
    <source>
        <dbReference type="ARBA" id="ARBA00025742"/>
    </source>
</evidence>
<dbReference type="InterPro" id="IPR050884">
    <property type="entry name" value="CNP_phosphodiesterase-III"/>
</dbReference>
<dbReference type="SUPFAM" id="SSF56300">
    <property type="entry name" value="Metallo-dependent phosphatases"/>
    <property type="match status" value="1"/>
</dbReference>
<dbReference type="GO" id="GO:0004112">
    <property type="term" value="F:cyclic-nucleotide phosphodiesterase activity"/>
    <property type="evidence" value="ECO:0007669"/>
    <property type="project" value="InterPro"/>
</dbReference>
<dbReference type="GO" id="GO:0046872">
    <property type="term" value="F:metal ion binding"/>
    <property type="evidence" value="ECO:0007669"/>
    <property type="project" value="UniProtKB-KW"/>
</dbReference>
<keyword evidence="3" id="KW-0408">Iron</keyword>
<name>F8UGY6_9ZZZZ</name>
<dbReference type="Pfam" id="PF00149">
    <property type="entry name" value="Metallophos"/>
    <property type="match status" value="1"/>
</dbReference>
<dbReference type="PANTHER" id="PTHR42988">
    <property type="entry name" value="PHOSPHOHYDROLASE"/>
    <property type="match status" value="1"/>
</dbReference>
<proteinExistence type="inferred from homology"/>
<dbReference type="EMBL" id="JF805034">
    <property type="protein sequence ID" value="AEI30293.1"/>
    <property type="molecule type" value="Genomic_DNA"/>
</dbReference>
<feature type="domain" description="Calcineurin-like phosphoesterase" evidence="5">
    <location>
        <begin position="16"/>
        <end position="183"/>
    </location>
</feature>
<dbReference type="CDD" id="cd07402">
    <property type="entry name" value="MPP_GpdQ"/>
    <property type="match status" value="1"/>
</dbReference>
<dbReference type="Gene3D" id="3.60.21.10">
    <property type="match status" value="1"/>
</dbReference>
<evidence type="ECO:0000259" key="5">
    <source>
        <dbReference type="Pfam" id="PF00149"/>
    </source>
</evidence>
<evidence type="ECO:0000256" key="3">
    <source>
        <dbReference type="ARBA" id="ARBA00023004"/>
    </source>
</evidence>
<gene>
    <name evidence="6" type="ORF">LDC_03697</name>
</gene>
<dbReference type="NCBIfam" id="NF008359">
    <property type="entry name" value="PRK11148.1"/>
    <property type="match status" value="1"/>
</dbReference>
<dbReference type="InterPro" id="IPR029052">
    <property type="entry name" value="Metallo-depent_PP-like"/>
</dbReference>
<evidence type="ECO:0000256" key="2">
    <source>
        <dbReference type="ARBA" id="ARBA00022801"/>
    </source>
</evidence>
<dbReference type="PANTHER" id="PTHR42988:SF2">
    <property type="entry name" value="CYCLIC NUCLEOTIDE PHOSPHODIESTERASE CBUA0032-RELATED"/>
    <property type="match status" value="1"/>
</dbReference>
<reference evidence="6" key="1">
    <citation type="submission" date="2011-04" db="EMBL/GenBank/DDBJ databases">
        <title>Taxonomic and functional metagenomic profiling of the microbial community in the anoxic sediment of a brackish shallow lake (Laguna de Carrizo Central Spain).</title>
        <authorList>
            <consortium name="CONSOLIDER consortium CSD2007-00005"/>
            <person name="Guazzaroni M.-E."/>
            <person name="Richter M."/>
            <person name="Garcia-Salamanca A."/>
            <person name="Yarza P."/>
            <person name="Ferrer M."/>
        </authorList>
    </citation>
    <scope>NUCLEOTIDE SEQUENCE</scope>
</reference>
<keyword evidence="1" id="KW-0479">Metal-binding</keyword>
<evidence type="ECO:0000256" key="1">
    <source>
        <dbReference type="ARBA" id="ARBA00022723"/>
    </source>
</evidence>
<dbReference type="InterPro" id="IPR026575">
    <property type="entry name" value="GpdQ/CpdA-like"/>
</dbReference>
<evidence type="ECO:0000313" key="6">
    <source>
        <dbReference type="EMBL" id="AEI30293.1"/>
    </source>
</evidence>
<comment type="similarity">
    <text evidence="4">Belongs to the cyclic nucleotide phosphodiesterase class-III family.</text>
</comment>
<sequence>MHLFADPEHRLLGVNTQESFEAVFELARRQHPEPDMICLTGDMSQDESLIAYERLAELISQYHCPKYWIPGNHDDIAYIEKVYSRFHIQNQKHIVLDHWQVVLLDTKKEDAVEGQMNDDQFVLLEKSLSTFPEHHALIFMHHHPIPVGSKWLDNLMLNNAKRFWDAIEVYKNIRTIVCGHVHQEKEFNRNGINIHTTPSTCFQFKRDSTQFALEALKPGYRVIELFQDGSFKTEVFRADDYVLNLDEKMGGY</sequence>
<organism evidence="6">
    <name type="scientific">uncultured microorganism</name>
    <dbReference type="NCBI Taxonomy" id="358574"/>
    <lineage>
        <taxon>unclassified sequences</taxon>
        <taxon>environmental samples</taxon>
    </lineage>
</organism>
<accession>F8UGY6</accession>
<keyword evidence="2" id="KW-0378">Hydrolase</keyword>
<protein>
    <submittedName>
        <fullName evidence="6">3'5'-cyclic-nucleotide phosphodiesterase</fullName>
    </submittedName>
</protein>
<dbReference type="AlphaFoldDB" id="F8UGY6"/>